<dbReference type="KEGG" id="nso:NIASO_07555"/>
<sequence>MLSATSLFSKAQELPLKTWKGNDRNPLVLYISGDGGFNTFTNGFCASVNKKGYTVTALNSRSYFWSKISPEQAAAAISAYIDDAFKSRAGQQLILLGYSFGGDVSPFIINRLSASAKKHLASVILMDPSTSTDFEIHVSDMWGKPKKRSMDVIAEINKMGNHKTAIILGEDGKDFPLRSVSLKNFRSERLPGGHHFAGNTDGLAATIQKYM</sequence>
<dbReference type="STRING" id="929713.NIASO_07555"/>
<proteinExistence type="predicted"/>
<organism evidence="2 3">
    <name type="scientific">Niabella soli DSM 19437</name>
    <dbReference type="NCBI Taxonomy" id="929713"/>
    <lineage>
        <taxon>Bacteria</taxon>
        <taxon>Pseudomonadati</taxon>
        <taxon>Bacteroidota</taxon>
        <taxon>Chitinophagia</taxon>
        <taxon>Chitinophagales</taxon>
        <taxon>Chitinophagaceae</taxon>
        <taxon>Niabella</taxon>
    </lineage>
</organism>
<dbReference type="eggNOG" id="COG3946">
    <property type="taxonomic scope" value="Bacteria"/>
</dbReference>
<evidence type="ECO:0000313" key="2">
    <source>
        <dbReference type="EMBL" id="AHF15049.1"/>
    </source>
</evidence>
<dbReference type="Pfam" id="PF06057">
    <property type="entry name" value="VirJ"/>
    <property type="match status" value="1"/>
</dbReference>
<evidence type="ECO:0000259" key="1">
    <source>
        <dbReference type="Pfam" id="PF06057"/>
    </source>
</evidence>
<evidence type="ECO:0000313" key="3">
    <source>
        <dbReference type="Proteomes" id="UP000003586"/>
    </source>
</evidence>
<dbReference type="SUPFAM" id="SSF53474">
    <property type="entry name" value="alpha/beta-Hydrolases"/>
    <property type="match status" value="1"/>
</dbReference>
<keyword evidence="3" id="KW-1185">Reference proteome</keyword>
<dbReference type="AlphaFoldDB" id="W0F0S3"/>
<dbReference type="ESTHER" id="9bact-w0f0s3">
    <property type="family name" value="VirJ"/>
</dbReference>
<gene>
    <name evidence="2" type="ORF">NIASO_07555</name>
</gene>
<dbReference type="Gene3D" id="3.40.50.1820">
    <property type="entry name" value="alpha/beta hydrolase"/>
    <property type="match status" value="1"/>
</dbReference>
<accession>W0F0S3</accession>
<feature type="domain" description="Bacterial virulence" evidence="1">
    <location>
        <begin position="27"/>
        <end position="208"/>
    </location>
</feature>
<protein>
    <submittedName>
        <fullName evidence="2">Virulence factor</fullName>
    </submittedName>
</protein>
<reference evidence="2 3" key="1">
    <citation type="submission" date="2013-12" db="EMBL/GenBank/DDBJ databases">
        <authorList>
            <consortium name="DOE Joint Genome Institute"/>
            <person name="Eisen J."/>
            <person name="Huntemann M."/>
            <person name="Han J."/>
            <person name="Chen A."/>
            <person name="Kyrpides N."/>
            <person name="Mavromatis K."/>
            <person name="Markowitz V."/>
            <person name="Palaniappan K."/>
            <person name="Ivanova N."/>
            <person name="Schaumberg A."/>
            <person name="Pati A."/>
            <person name="Liolios K."/>
            <person name="Nordberg H.P."/>
            <person name="Cantor M.N."/>
            <person name="Hua S.X."/>
            <person name="Woyke T."/>
        </authorList>
    </citation>
    <scope>NUCLEOTIDE SEQUENCE [LARGE SCALE GENOMIC DNA]</scope>
    <source>
        <strain evidence="3">DSM 19437</strain>
    </source>
</reference>
<dbReference type="Proteomes" id="UP000003586">
    <property type="component" value="Chromosome"/>
</dbReference>
<name>W0F0S3_9BACT</name>
<dbReference type="InterPro" id="IPR010333">
    <property type="entry name" value="VirJ"/>
</dbReference>
<dbReference type="InterPro" id="IPR029058">
    <property type="entry name" value="AB_hydrolase_fold"/>
</dbReference>
<dbReference type="EMBL" id="CP007035">
    <property type="protein sequence ID" value="AHF15049.1"/>
    <property type="molecule type" value="Genomic_DNA"/>
</dbReference>
<dbReference type="HOGENOM" id="CLU_094145_0_0_10"/>